<dbReference type="EMBL" id="CP038462">
    <property type="protein sequence ID" value="QCC76218.1"/>
    <property type="molecule type" value="Genomic_DNA"/>
</dbReference>
<reference evidence="3 4" key="1">
    <citation type="journal article" date="2008" name="Int. J. Syst. Evol. Microbiol.">
        <title>Nocardioides daphniae sp. nov., isolated from Daphnia cucullata (Crustacea: Cladocera).</title>
        <authorList>
            <person name="Toth E.M."/>
            <person name="Keki Z."/>
            <person name="Homonnay Z.G."/>
            <person name="Borsodi A.K."/>
            <person name="Marialigeti K."/>
            <person name="Schumann P."/>
        </authorList>
    </citation>
    <scope>NUCLEOTIDE SEQUENCE [LARGE SCALE GENOMIC DNA]</scope>
    <source>
        <strain evidence="3 4">JCM 16608</strain>
    </source>
</reference>
<organism evidence="3 4">
    <name type="scientific">Nocardioides daphniae</name>
    <dbReference type="NCBI Taxonomy" id="402297"/>
    <lineage>
        <taxon>Bacteria</taxon>
        <taxon>Bacillati</taxon>
        <taxon>Actinomycetota</taxon>
        <taxon>Actinomycetes</taxon>
        <taxon>Propionibacteriales</taxon>
        <taxon>Nocardioidaceae</taxon>
        <taxon>Nocardioides</taxon>
    </lineage>
</organism>
<feature type="compositionally biased region" description="Acidic residues" evidence="1">
    <location>
        <begin position="266"/>
        <end position="275"/>
    </location>
</feature>
<evidence type="ECO:0000256" key="2">
    <source>
        <dbReference type="SAM" id="SignalP"/>
    </source>
</evidence>
<dbReference type="Proteomes" id="UP000297025">
    <property type="component" value="Chromosome"/>
</dbReference>
<dbReference type="AlphaFoldDB" id="A0A4P7UAE8"/>
<feature type="region of interest" description="Disordered" evidence="1">
    <location>
        <begin position="223"/>
        <end position="275"/>
    </location>
</feature>
<sequence>MGNRRKTLSAWCAVVALLVLAGCGASDPGAEGGDKAGEETVSQEAVTVADLTDAPSAEVEYPTIKVPEGADPVQVDWLVKQLIEVTERSLDVEKVSRGTEADAVRWITEPVQESADFDYPAAFEKELGTGYSFVLGNRFAADEQPTGPVHVLGTRWESRKREGYVMVRLFVEQAIPFDEGVAVVRRWFGMSSPMDAGTTGRPGVQAYIRTLGVVRCAYTEEGAARPGDAGEVSERLDALKEREEAGGLSAWASAEEPEGPSNDPADISEECDAQE</sequence>
<gene>
    <name evidence="3" type="ORF">E2C04_01565</name>
</gene>
<name>A0A4P7UAE8_9ACTN</name>
<keyword evidence="2" id="KW-0732">Signal</keyword>
<evidence type="ECO:0000256" key="1">
    <source>
        <dbReference type="SAM" id="MobiDB-lite"/>
    </source>
</evidence>
<accession>A0A4P7UAE8</accession>
<feature type="signal peptide" evidence="2">
    <location>
        <begin position="1"/>
        <end position="21"/>
    </location>
</feature>
<protein>
    <submittedName>
        <fullName evidence="3">Uncharacterized protein</fullName>
    </submittedName>
</protein>
<feature type="chain" id="PRO_5038536778" evidence="2">
    <location>
        <begin position="22"/>
        <end position="275"/>
    </location>
</feature>
<feature type="compositionally biased region" description="Basic and acidic residues" evidence="1">
    <location>
        <begin position="232"/>
        <end position="245"/>
    </location>
</feature>
<dbReference type="PROSITE" id="PS51257">
    <property type="entry name" value="PROKAR_LIPOPROTEIN"/>
    <property type="match status" value="1"/>
</dbReference>
<evidence type="ECO:0000313" key="3">
    <source>
        <dbReference type="EMBL" id="QCC76218.1"/>
    </source>
</evidence>
<evidence type="ECO:0000313" key="4">
    <source>
        <dbReference type="Proteomes" id="UP000297025"/>
    </source>
</evidence>
<proteinExistence type="predicted"/>
<dbReference type="KEGG" id="ndp:E2C04_01565"/>